<dbReference type="RefSeq" id="WP_204199768.1">
    <property type="nucleotide sequence ID" value="NZ_JAFEMC010000004.1"/>
</dbReference>
<gene>
    <name evidence="1" type="ORF">ILT43_14885</name>
</gene>
<protein>
    <recommendedName>
        <fullName evidence="3">Archease domain-containing protein</fullName>
    </recommendedName>
</protein>
<comment type="caution">
    <text evidence="1">The sequence shown here is derived from an EMBL/GenBank/DDBJ whole genome shotgun (WGS) entry which is preliminary data.</text>
</comment>
<dbReference type="EMBL" id="JAFEMC010000004">
    <property type="protein sequence ID" value="MBM6577665.1"/>
    <property type="molecule type" value="Genomic_DNA"/>
</dbReference>
<reference evidence="1 2" key="1">
    <citation type="submission" date="2020-12" db="EMBL/GenBank/DDBJ databases">
        <title>Sphingomonas sp.</title>
        <authorList>
            <person name="Kim M.K."/>
        </authorList>
    </citation>
    <scope>NUCLEOTIDE SEQUENCE [LARGE SCALE GENOMIC DNA]</scope>
    <source>
        <strain evidence="1 2">BT552</strain>
    </source>
</reference>
<evidence type="ECO:0000313" key="2">
    <source>
        <dbReference type="Proteomes" id="UP000763641"/>
    </source>
</evidence>
<dbReference type="Proteomes" id="UP000763641">
    <property type="component" value="Unassembled WGS sequence"/>
</dbReference>
<accession>A0ABS2D9Q5</accession>
<evidence type="ECO:0000313" key="1">
    <source>
        <dbReference type="EMBL" id="MBM6577665.1"/>
    </source>
</evidence>
<evidence type="ECO:0008006" key="3">
    <source>
        <dbReference type="Google" id="ProtNLM"/>
    </source>
</evidence>
<keyword evidence="2" id="KW-1185">Reference proteome</keyword>
<organism evidence="1 2">
    <name type="scientific">Sphingomonas longa</name>
    <dbReference type="NCBI Taxonomy" id="2778730"/>
    <lineage>
        <taxon>Bacteria</taxon>
        <taxon>Pseudomonadati</taxon>
        <taxon>Pseudomonadota</taxon>
        <taxon>Alphaproteobacteria</taxon>
        <taxon>Sphingomonadales</taxon>
        <taxon>Sphingomonadaceae</taxon>
        <taxon>Sphingomonas</taxon>
    </lineage>
</organism>
<proteinExistence type="predicted"/>
<sequence length="76" mass="8369">MALFNISVDDGCAFASSANDSFIDIDCALRTAVRAAMMIAFEELNQSIDKSFTCEVQDTDTRESKRSIVRLIVTAE</sequence>
<name>A0ABS2D9Q5_9SPHN</name>